<evidence type="ECO:0000313" key="3">
    <source>
        <dbReference type="EMBL" id="VVA99336.1"/>
    </source>
</evidence>
<reference evidence="3" key="1">
    <citation type="submission" date="2019-07" db="EMBL/GenBank/DDBJ databases">
        <authorList>
            <person name="Dittberner H."/>
        </authorList>
    </citation>
    <scope>NUCLEOTIDE SEQUENCE [LARGE SCALE GENOMIC DNA]</scope>
</reference>
<feature type="region of interest" description="Disordered" evidence="1">
    <location>
        <begin position="1"/>
        <end position="27"/>
    </location>
</feature>
<feature type="domain" description="Mei2-like C-terminal RNA recognition motif" evidence="2">
    <location>
        <begin position="36"/>
        <end position="92"/>
    </location>
</feature>
<evidence type="ECO:0000256" key="1">
    <source>
        <dbReference type="SAM" id="MobiDB-lite"/>
    </source>
</evidence>
<feature type="compositionally biased region" description="Pro residues" evidence="1">
    <location>
        <begin position="1"/>
        <end position="10"/>
    </location>
</feature>
<dbReference type="EMBL" id="CABITT030000003">
    <property type="protein sequence ID" value="VVA99336.1"/>
    <property type="molecule type" value="Genomic_DNA"/>
</dbReference>
<name>A0A565BEQ4_9BRAS</name>
<comment type="caution">
    <text evidence="3">The sequence shown here is derived from an EMBL/GenBank/DDBJ whole genome shotgun (WGS) entry which is preliminary data.</text>
</comment>
<dbReference type="OrthoDB" id="417481at2759"/>
<evidence type="ECO:0000313" key="4">
    <source>
        <dbReference type="Proteomes" id="UP000489600"/>
    </source>
</evidence>
<proteinExistence type="predicted"/>
<organism evidence="3 4">
    <name type="scientific">Arabis nemorensis</name>
    <dbReference type="NCBI Taxonomy" id="586526"/>
    <lineage>
        <taxon>Eukaryota</taxon>
        <taxon>Viridiplantae</taxon>
        <taxon>Streptophyta</taxon>
        <taxon>Embryophyta</taxon>
        <taxon>Tracheophyta</taxon>
        <taxon>Spermatophyta</taxon>
        <taxon>Magnoliopsida</taxon>
        <taxon>eudicotyledons</taxon>
        <taxon>Gunneridae</taxon>
        <taxon>Pentapetalae</taxon>
        <taxon>rosids</taxon>
        <taxon>malvids</taxon>
        <taxon>Brassicales</taxon>
        <taxon>Brassicaceae</taxon>
        <taxon>Arabideae</taxon>
        <taxon>Arabis</taxon>
    </lineage>
</organism>
<evidence type="ECO:0000259" key="2">
    <source>
        <dbReference type="Pfam" id="PF04059"/>
    </source>
</evidence>
<dbReference type="InterPro" id="IPR007201">
    <property type="entry name" value="Mei2-like_Rrm_C"/>
</dbReference>
<dbReference type="Pfam" id="PF04059">
    <property type="entry name" value="RRM_2"/>
    <property type="match status" value="1"/>
</dbReference>
<keyword evidence="4" id="KW-1185">Reference proteome</keyword>
<gene>
    <name evidence="3" type="ORF">ANE_LOCUS9781</name>
</gene>
<accession>A0A565BEQ4</accession>
<dbReference type="Proteomes" id="UP000489600">
    <property type="component" value="Unassembled WGS sequence"/>
</dbReference>
<protein>
    <recommendedName>
        <fullName evidence="2">Mei2-like C-terminal RNA recognition motif domain-containing protein</fullName>
    </recommendedName>
</protein>
<dbReference type="AlphaFoldDB" id="A0A565BEQ4"/>
<sequence length="137" mass="15537">MEFLSPPGPEMSPTTAIEEEGEGFGHQEPKLIGETKRANLGYAFVNFTSSIAAVRFYREFDKFFWANQRTKKICEINTAKFQGKEELSRHFKESKFPCHTDEYLPVVLSPPSDGFTAYKLKTLGFRVGFRGGASRRA</sequence>